<evidence type="ECO:0000313" key="4">
    <source>
        <dbReference type="Proteomes" id="UP001189429"/>
    </source>
</evidence>
<evidence type="ECO:0008006" key="5">
    <source>
        <dbReference type="Google" id="ProtNLM"/>
    </source>
</evidence>
<dbReference type="Proteomes" id="UP001189429">
    <property type="component" value="Unassembled WGS sequence"/>
</dbReference>
<keyword evidence="4" id="KW-1185">Reference proteome</keyword>
<sequence length="466" mass="50391">MALHEIQAARVEGAGERFLLSKQLLRLLGFESVYTHQFDKCIPLLELLLLGFLGVRFLFFISAACLFAYTQDEFSRWLRTADVFWTSVPELQSFSLIRLLHYVTPTVMRAHALRKLRKAFERFARHRSLRSRIITALPVLRYCLMCCCCLLLGFDAFLIKSRVVRECLVGDGFDWGNFFQILVYLYQVSGIVSINWIVRERLFIFIFGGELGRPSNDDKILFEVWSTMLAKEIYTEHGYLVGTVVMLGFDDFDFQLLVLDDKRKPDKMSARSCCGSPKRFLRSGFSPMLPAGCDPDGGPAEAGAKCREPRCSAPPPPEAAGRGEGAAHPQDGPRLGGAAVPAARLDDLRQPLLGGSSGGRGSTAASSESGPEAGGRGEGAAHPQDGPRLGGAAVPAARLDDLRQPLLGGSSGGRGSTAASSESGPEAGGRGEGAAHPQDGPRLGGAAVPAARLDPTSPRRLLEEGL</sequence>
<evidence type="ECO:0000313" key="3">
    <source>
        <dbReference type="EMBL" id="CAK0811578.1"/>
    </source>
</evidence>
<evidence type="ECO:0000256" key="2">
    <source>
        <dbReference type="SAM" id="Phobius"/>
    </source>
</evidence>
<name>A0ABN9R0C5_9DINO</name>
<comment type="caution">
    <text evidence="3">The sequence shown here is derived from an EMBL/GenBank/DDBJ whole genome shotgun (WGS) entry which is preliminary data.</text>
</comment>
<dbReference type="EMBL" id="CAUYUJ010004923">
    <property type="protein sequence ID" value="CAK0811578.1"/>
    <property type="molecule type" value="Genomic_DNA"/>
</dbReference>
<feature type="transmembrane region" description="Helical" evidence="2">
    <location>
        <begin position="47"/>
        <end position="71"/>
    </location>
</feature>
<organism evidence="3 4">
    <name type="scientific">Prorocentrum cordatum</name>
    <dbReference type="NCBI Taxonomy" id="2364126"/>
    <lineage>
        <taxon>Eukaryota</taxon>
        <taxon>Sar</taxon>
        <taxon>Alveolata</taxon>
        <taxon>Dinophyceae</taxon>
        <taxon>Prorocentrales</taxon>
        <taxon>Prorocentraceae</taxon>
        <taxon>Prorocentrum</taxon>
    </lineage>
</organism>
<gene>
    <name evidence="3" type="ORF">PCOR1329_LOCUS16124</name>
</gene>
<keyword evidence="2" id="KW-0472">Membrane</keyword>
<feature type="transmembrane region" description="Helical" evidence="2">
    <location>
        <begin position="133"/>
        <end position="158"/>
    </location>
</feature>
<protein>
    <recommendedName>
        <fullName evidence="5">Autophagy-related protein 9</fullName>
    </recommendedName>
</protein>
<feature type="compositionally biased region" description="Low complexity" evidence="1">
    <location>
        <begin position="362"/>
        <end position="371"/>
    </location>
</feature>
<accession>A0ABN9R0C5</accession>
<proteinExistence type="predicted"/>
<feature type="non-terminal residue" evidence="3">
    <location>
        <position position="466"/>
    </location>
</feature>
<keyword evidence="2" id="KW-1133">Transmembrane helix</keyword>
<feature type="compositionally biased region" description="Low complexity" evidence="1">
    <location>
        <begin position="416"/>
        <end position="425"/>
    </location>
</feature>
<feature type="region of interest" description="Disordered" evidence="1">
    <location>
        <begin position="296"/>
        <end position="466"/>
    </location>
</feature>
<feature type="transmembrane region" description="Helical" evidence="2">
    <location>
        <begin position="178"/>
        <end position="198"/>
    </location>
</feature>
<keyword evidence="2" id="KW-0812">Transmembrane</keyword>
<reference evidence="3" key="1">
    <citation type="submission" date="2023-10" db="EMBL/GenBank/DDBJ databases">
        <authorList>
            <person name="Chen Y."/>
            <person name="Shah S."/>
            <person name="Dougan E. K."/>
            <person name="Thang M."/>
            <person name="Chan C."/>
        </authorList>
    </citation>
    <scope>NUCLEOTIDE SEQUENCE [LARGE SCALE GENOMIC DNA]</scope>
</reference>
<evidence type="ECO:0000256" key="1">
    <source>
        <dbReference type="SAM" id="MobiDB-lite"/>
    </source>
</evidence>